<dbReference type="Proteomes" id="UP001515500">
    <property type="component" value="Chromosome 15"/>
</dbReference>
<protein>
    <submittedName>
        <fullName evidence="3">Uncharacterized mitochondrial protein AtMg00810-like</fullName>
    </submittedName>
</protein>
<proteinExistence type="predicted"/>
<reference evidence="3" key="1">
    <citation type="submission" date="2025-08" db="UniProtKB">
        <authorList>
            <consortium name="RefSeq"/>
        </authorList>
    </citation>
    <scope>IDENTIFICATION</scope>
</reference>
<evidence type="ECO:0000313" key="2">
    <source>
        <dbReference type="Proteomes" id="UP001515500"/>
    </source>
</evidence>
<dbReference type="InterPro" id="IPR013103">
    <property type="entry name" value="RVT_2"/>
</dbReference>
<sequence length="201" mass="23164">MAIVLVYVDNLILTGDLTEKIQHTKDNLSIRSQMKELEELKHFLRLEVEKTKEDMFLCQQKYAKNLLETWNAGMQATVYTNDTKHQASYWRMETTGRFTDVSTTASCYMQIPKKPHLEVVRRILRYLKGTVDYGILYRKGEGCQVTRYCDADYTGDCDTRRLTACYFFNLGSGAVSWCSKRQPIVSLSTTETKYKAAAMTA</sequence>
<feature type="domain" description="Reverse transcriptase Ty1/copia-type" evidence="1">
    <location>
        <begin position="3"/>
        <end position="80"/>
    </location>
</feature>
<gene>
    <name evidence="3" type="primary">LOC120277779</name>
</gene>
<name>A0AB40CKR7_DIOCR</name>
<dbReference type="Pfam" id="PF07727">
    <property type="entry name" value="RVT_2"/>
    <property type="match status" value="1"/>
</dbReference>
<organism evidence="2 3">
    <name type="scientific">Dioscorea cayennensis subsp. rotundata</name>
    <name type="common">White Guinea yam</name>
    <name type="synonym">Dioscorea rotundata</name>
    <dbReference type="NCBI Taxonomy" id="55577"/>
    <lineage>
        <taxon>Eukaryota</taxon>
        <taxon>Viridiplantae</taxon>
        <taxon>Streptophyta</taxon>
        <taxon>Embryophyta</taxon>
        <taxon>Tracheophyta</taxon>
        <taxon>Spermatophyta</taxon>
        <taxon>Magnoliopsida</taxon>
        <taxon>Liliopsida</taxon>
        <taxon>Dioscoreales</taxon>
        <taxon>Dioscoreaceae</taxon>
        <taxon>Dioscorea</taxon>
    </lineage>
</organism>
<evidence type="ECO:0000313" key="3">
    <source>
        <dbReference type="RefSeq" id="XP_039140554.1"/>
    </source>
</evidence>
<keyword evidence="2" id="KW-1185">Reference proteome</keyword>
<dbReference type="RefSeq" id="XP_039140554.1">
    <property type="nucleotide sequence ID" value="XM_039284620.1"/>
</dbReference>
<dbReference type="PANTHER" id="PTHR11439:SF475">
    <property type="entry name" value="CYSTEINE-RICH RLK (RECEPTOR-LIKE PROTEIN KINASE) 8"/>
    <property type="match status" value="1"/>
</dbReference>
<dbReference type="AlphaFoldDB" id="A0AB40CKR7"/>
<dbReference type="PANTHER" id="PTHR11439">
    <property type="entry name" value="GAG-POL-RELATED RETROTRANSPOSON"/>
    <property type="match status" value="1"/>
</dbReference>
<evidence type="ECO:0000259" key="1">
    <source>
        <dbReference type="Pfam" id="PF07727"/>
    </source>
</evidence>
<dbReference type="CDD" id="cd09272">
    <property type="entry name" value="RNase_HI_RT_Ty1"/>
    <property type="match status" value="1"/>
</dbReference>
<accession>A0AB40CKR7</accession>
<dbReference type="GeneID" id="120277779"/>